<name>A0A8S1EDX7_9INSE</name>
<gene>
    <name evidence="5" type="ORF">CLODIP_2_CD10858</name>
</gene>
<dbReference type="InterPro" id="IPR036770">
    <property type="entry name" value="Ankyrin_rpt-contain_sf"/>
</dbReference>
<dbReference type="AlphaFoldDB" id="A0A8S1EDX7"/>
<dbReference type="Gene3D" id="1.25.40.20">
    <property type="entry name" value="Ankyrin repeat-containing domain"/>
    <property type="match status" value="2"/>
</dbReference>
<comment type="caution">
    <text evidence="5">The sequence shown here is derived from an EMBL/GenBank/DDBJ whole genome shotgun (WGS) entry which is preliminary data.</text>
</comment>
<dbReference type="InterPro" id="IPR050745">
    <property type="entry name" value="Multifunctional_regulatory"/>
</dbReference>
<dbReference type="SMART" id="SM00248">
    <property type="entry name" value="ANK"/>
    <property type="match status" value="2"/>
</dbReference>
<evidence type="ECO:0000313" key="5">
    <source>
        <dbReference type="EMBL" id="CAB3388502.1"/>
    </source>
</evidence>
<organism evidence="5 6">
    <name type="scientific">Cloeon dipterum</name>
    <dbReference type="NCBI Taxonomy" id="197152"/>
    <lineage>
        <taxon>Eukaryota</taxon>
        <taxon>Metazoa</taxon>
        <taxon>Ecdysozoa</taxon>
        <taxon>Arthropoda</taxon>
        <taxon>Hexapoda</taxon>
        <taxon>Insecta</taxon>
        <taxon>Pterygota</taxon>
        <taxon>Palaeoptera</taxon>
        <taxon>Ephemeroptera</taxon>
        <taxon>Pisciforma</taxon>
        <taxon>Baetidae</taxon>
        <taxon>Cloeon</taxon>
    </lineage>
</organism>
<evidence type="ECO:0000313" key="6">
    <source>
        <dbReference type="Proteomes" id="UP000494165"/>
    </source>
</evidence>
<dbReference type="Proteomes" id="UP000494165">
    <property type="component" value="Unassembled WGS sequence"/>
</dbReference>
<dbReference type="Pfam" id="PF00023">
    <property type="entry name" value="Ank"/>
    <property type="match status" value="1"/>
</dbReference>
<dbReference type="PANTHER" id="PTHR24189">
    <property type="entry name" value="MYOTROPHIN"/>
    <property type="match status" value="1"/>
</dbReference>
<evidence type="ECO:0000256" key="3">
    <source>
        <dbReference type="PROSITE-ProRule" id="PRU00023"/>
    </source>
</evidence>
<dbReference type="OrthoDB" id="10254947at2759"/>
<feature type="repeat" description="ANK" evidence="3">
    <location>
        <begin position="380"/>
        <end position="412"/>
    </location>
</feature>
<keyword evidence="1" id="KW-0677">Repeat</keyword>
<keyword evidence="2 3" id="KW-0040">ANK repeat</keyword>
<accession>A0A8S1EDX7</accession>
<evidence type="ECO:0000256" key="2">
    <source>
        <dbReference type="ARBA" id="ARBA00023043"/>
    </source>
</evidence>
<dbReference type="PANTHER" id="PTHR24189:SF50">
    <property type="entry name" value="ANKYRIN REPEAT AND SOCS BOX PROTEIN 2"/>
    <property type="match status" value="1"/>
</dbReference>
<dbReference type="PROSITE" id="PS50088">
    <property type="entry name" value="ANK_REPEAT"/>
    <property type="match status" value="1"/>
</dbReference>
<dbReference type="EMBL" id="CADEPI010000798">
    <property type="protein sequence ID" value="CAB3388502.1"/>
    <property type="molecule type" value="Genomic_DNA"/>
</dbReference>
<feature type="region of interest" description="Disordered" evidence="4">
    <location>
        <begin position="42"/>
        <end position="77"/>
    </location>
</feature>
<dbReference type="PROSITE" id="PS50297">
    <property type="entry name" value="ANK_REP_REGION"/>
    <property type="match status" value="1"/>
</dbReference>
<keyword evidence="6" id="KW-1185">Reference proteome</keyword>
<dbReference type="InterPro" id="IPR002110">
    <property type="entry name" value="Ankyrin_rpt"/>
</dbReference>
<evidence type="ECO:0000256" key="1">
    <source>
        <dbReference type="ARBA" id="ARBA00022737"/>
    </source>
</evidence>
<proteinExistence type="predicted"/>
<sequence length="469" mass="53677">MNNTNCDVTFAPRFETSHNVLCYWKYRSTDLNDFIQVSVQKMDDSRDNKGESNDQNRPTDESPELGDKEETIPRKEFDPSASLEQKLEFVMNRRANIPAILYAAKFGDFEVCKQLVTRQGEDFNVTDEEGNGAYHYAALNKTFGEQLINKFKDFEEHSFSFTKGSKLLEEEEEIVEEIPYLSKTDNGWEFNAAIFTQAAACTDPDTFRWLMKIASVFDKNLVRTKEWKLEILPFTFFNIKHADKIASILLESLTTEELTSIITYYLSTGTPFLNNDVLGLFHSRGVDLKIVFRHCLSKNFLDTAQYVHDLEPQEIDSTSLYNVARGSGVEMTEWLLELNPALELDERFLHAALKNAKYGRKIIDHFAEKLGAHINSVNEEGKAPLHVAVDNKNLHVFETLLKIGADLSVKYKDWNMLIYCLKKMFLRGAKVVYAKDAKQLKGSNEQCALDLAKSNKAIEEWLKSVGCTR</sequence>
<protein>
    <submittedName>
        <fullName evidence="5">Uncharacterized protein</fullName>
    </submittedName>
</protein>
<evidence type="ECO:0000256" key="4">
    <source>
        <dbReference type="SAM" id="MobiDB-lite"/>
    </source>
</evidence>
<dbReference type="SUPFAM" id="SSF48403">
    <property type="entry name" value="Ankyrin repeat"/>
    <property type="match status" value="1"/>
</dbReference>
<reference evidence="5 6" key="1">
    <citation type="submission" date="2020-04" db="EMBL/GenBank/DDBJ databases">
        <authorList>
            <person name="Alioto T."/>
            <person name="Alioto T."/>
            <person name="Gomez Garrido J."/>
        </authorList>
    </citation>
    <scope>NUCLEOTIDE SEQUENCE [LARGE SCALE GENOMIC DNA]</scope>
</reference>